<feature type="compositionally biased region" description="Polar residues" evidence="2">
    <location>
        <begin position="44"/>
        <end position="55"/>
    </location>
</feature>
<dbReference type="OrthoDB" id="6119954at2759"/>
<dbReference type="PANTHER" id="PTHR30575:SF4">
    <property type="entry name" value="PEPTIDASE M20 DOMAIN-CONTAINING PROTEIN 2"/>
    <property type="match status" value="1"/>
</dbReference>
<dbReference type="SUPFAM" id="SSF53187">
    <property type="entry name" value="Zn-dependent exopeptidases"/>
    <property type="match status" value="1"/>
</dbReference>
<dbReference type="InterPro" id="IPR052030">
    <property type="entry name" value="Peptidase_M20/M20A_hydrolases"/>
</dbReference>
<dbReference type="AlphaFoldDB" id="A0A8K0STI3"/>
<dbReference type="CDD" id="cd05672">
    <property type="entry name" value="M20_ACY1L2-like"/>
    <property type="match status" value="1"/>
</dbReference>
<protein>
    <recommendedName>
        <fullName evidence="5">Peptidase M20 domain-containing protein 2</fullName>
    </recommendedName>
</protein>
<dbReference type="Gene3D" id="3.30.70.360">
    <property type="match status" value="1"/>
</dbReference>
<proteinExistence type="inferred from homology"/>
<dbReference type="InterPro" id="IPR017144">
    <property type="entry name" value="Xaa-Arg_dipeptidase"/>
</dbReference>
<reference evidence="3" key="1">
    <citation type="journal article" date="2021" name="Nat. Commun.">
        <title>Genetic determinants of endophytism in the Arabidopsis root mycobiome.</title>
        <authorList>
            <person name="Mesny F."/>
            <person name="Miyauchi S."/>
            <person name="Thiergart T."/>
            <person name="Pickel B."/>
            <person name="Atanasova L."/>
            <person name="Karlsson M."/>
            <person name="Huettel B."/>
            <person name="Barry K.W."/>
            <person name="Haridas S."/>
            <person name="Chen C."/>
            <person name="Bauer D."/>
            <person name="Andreopoulos W."/>
            <person name="Pangilinan J."/>
            <person name="LaButti K."/>
            <person name="Riley R."/>
            <person name="Lipzen A."/>
            <person name="Clum A."/>
            <person name="Drula E."/>
            <person name="Henrissat B."/>
            <person name="Kohler A."/>
            <person name="Grigoriev I.V."/>
            <person name="Martin F.M."/>
            <person name="Hacquard S."/>
        </authorList>
    </citation>
    <scope>NUCLEOTIDE SEQUENCE</scope>
    <source>
        <strain evidence="3">MPI-CAGE-CH-0235</strain>
    </source>
</reference>
<accession>A0A8K0STI3</accession>
<dbReference type="PIRSF" id="PIRSF037226">
    <property type="entry name" value="Amidohydrolase_ACY1L2_prd"/>
    <property type="match status" value="1"/>
</dbReference>
<evidence type="ECO:0000313" key="3">
    <source>
        <dbReference type="EMBL" id="KAH7320635.1"/>
    </source>
</evidence>
<dbReference type="Proteomes" id="UP000813444">
    <property type="component" value="Unassembled WGS sequence"/>
</dbReference>
<comment type="similarity">
    <text evidence="1">Belongs to the peptidase M20A family.</text>
</comment>
<evidence type="ECO:0000256" key="1">
    <source>
        <dbReference type="ARBA" id="ARBA00006247"/>
    </source>
</evidence>
<evidence type="ECO:0008006" key="5">
    <source>
        <dbReference type="Google" id="ProtNLM"/>
    </source>
</evidence>
<evidence type="ECO:0000313" key="4">
    <source>
        <dbReference type="Proteomes" id="UP000813444"/>
    </source>
</evidence>
<dbReference type="SUPFAM" id="SSF55031">
    <property type="entry name" value="Bacterial exopeptidase dimerisation domain"/>
    <property type="match status" value="1"/>
</dbReference>
<dbReference type="InterPro" id="IPR002933">
    <property type="entry name" value="Peptidase_M20"/>
</dbReference>
<gene>
    <name evidence="3" type="ORF">B0I35DRAFT_351300</name>
</gene>
<keyword evidence="4" id="KW-1185">Reference proteome</keyword>
<comment type="caution">
    <text evidence="3">The sequence shown here is derived from an EMBL/GenBank/DDBJ whole genome shotgun (WGS) entry which is preliminary data.</text>
</comment>
<sequence length="466" mass="50581">MRKRTLPIDESNCQATRSVDEDDYVVVSFEHQHQLRRHLADHGPNTTPTSVSSAASGDEDEEPRYLAEISRIVDKLNQEFWPVNKKIHDNPEQGFQEYIAHEALTNFMESRAGWKVTRSAYGMDTAWVAVYDSGKVGPVISYNAEMDCLPGIGQACGHNLIASASVVGAVATAEIMKKHSLPGKIVLFGTPAEEGGGGKIKLLDAGAYSDYKCDVNLITHPGAVDDSALMRTTAYSGFKVEYFGREAHAAANPWLGINALDALITAYNSFSMLRQQCMAGDIIQGRITDGGIAPNIIHAYAAGHFVARAPTQARLLELKKKVDACFEAGALATGAKLKMTPLMNYKDHVPNQVMAKSYTRYFNRLNPPHLINPARDLLQGTTQASTDQGDVSYAMPSLSVGFSIDPGPTKQGPHNPEFAKAAGTKDAFDRACRAGKGLAGVALDLLCVEGMLDEVKKSWKESLTKY</sequence>
<dbReference type="FunFam" id="3.30.70.360:FF:000004">
    <property type="entry name" value="Peptidase M20 domain-containing protein 2"/>
    <property type="match status" value="1"/>
</dbReference>
<feature type="region of interest" description="Disordered" evidence="2">
    <location>
        <begin position="35"/>
        <end position="61"/>
    </location>
</feature>
<dbReference type="InterPro" id="IPR036264">
    <property type="entry name" value="Bact_exopeptidase_dim_dom"/>
</dbReference>
<dbReference type="EMBL" id="JAGPNK010000005">
    <property type="protein sequence ID" value="KAH7320635.1"/>
    <property type="molecule type" value="Genomic_DNA"/>
</dbReference>
<dbReference type="PANTHER" id="PTHR30575">
    <property type="entry name" value="PEPTIDASE M20"/>
    <property type="match status" value="1"/>
</dbReference>
<dbReference type="Pfam" id="PF01546">
    <property type="entry name" value="Peptidase_M20"/>
    <property type="match status" value="1"/>
</dbReference>
<name>A0A8K0STI3_9HYPO</name>
<evidence type="ECO:0000256" key="2">
    <source>
        <dbReference type="SAM" id="MobiDB-lite"/>
    </source>
</evidence>
<dbReference type="GO" id="GO:0016805">
    <property type="term" value="F:dipeptidase activity"/>
    <property type="evidence" value="ECO:0007669"/>
    <property type="project" value="InterPro"/>
</dbReference>
<dbReference type="Gene3D" id="3.40.630.10">
    <property type="entry name" value="Zn peptidases"/>
    <property type="match status" value="1"/>
</dbReference>
<organism evidence="3 4">
    <name type="scientific">Stachybotrys elegans</name>
    <dbReference type="NCBI Taxonomy" id="80388"/>
    <lineage>
        <taxon>Eukaryota</taxon>
        <taxon>Fungi</taxon>
        <taxon>Dikarya</taxon>
        <taxon>Ascomycota</taxon>
        <taxon>Pezizomycotina</taxon>
        <taxon>Sordariomycetes</taxon>
        <taxon>Hypocreomycetidae</taxon>
        <taxon>Hypocreales</taxon>
        <taxon>Stachybotryaceae</taxon>
        <taxon>Stachybotrys</taxon>
    </lineage>
</organism>